<dbReference type="InterPro" id="IPR052223">
    <property type="entry name" value="Actin_Cytoskeleton_Reg"/>
</dbReference>
<comment type="caution">
    <text evidence="4">The sequence shown here is derived from an EMBL/GenBank/DDBJ whole genome shotgun (WGS) entry which is preliminary data.</text>
</comment>
<feature type="coiled-coil region" evidence="1">
    <location>
        <begin position="558"/>
        <end position="585"/>
    </location>
</feature>
<evidence type="ECO:0000313" key="5">
    <source>
        <dbReference type="Proteomes" id="UP001148018"/>
    </source>
</evidence>
<feature type="compositionally biased region" description="Basic and acidic residues" evidence="2">
    <location>
        <begin position="115"/>
        <end position="147"/>
    </location>
</feature>
<keyword evidence="1" id="KW-0175">Coiled coil</keyword>
<dbReference type="PANTHER" id="PTHR17271">
    <property type="entry name" value="PLECKSTRIN HOMOLOGY PH DOMAIN-CONTAINING PROTEIN"/>
    <property type="match status" value="1"/>
</dbReference>
<accession>A0A9Q0E8D7</accession>
<feature type="compositionally biased region" description="Basic and acidic residues" evidence="2">
    <location>
        <begin position="1020"/>
        <end position="1033"/>
    </location>
</feature>
<feature type="compositionally biased region" description="Acidic residues" evidence="2">
    <location>
        <begin position="1093"/>
        <end position="1125"/>
    </location>
</feature>
<feature type="compositionally biased region" description="Basic and acidic residues" evidence="2">
    <location>
        <begin position="1078"/>
        <end position="1092"/>
    </location>
</feature>
<evidence type="ECO:0000256" key="1">
    <source>
        <dbReference type="SAM" id="Coils"/>
    </source>
</evidence>
<dbReference type="EMBL" id="JANIIK010000047">
    <property type="protein sequence ID" value="KAJ3601748.1"/>
    <property type="molecule type" value="Genomic_DNA"/>
</dbReference>
<feature type="region of interest" description="Disordered" evidence="2">
    <location>
        <begin position="1"/>
        <end position="147"/>
    </location>
</feature>
<feature type="domain" description="PH" evidence="3">
    <location>
        <begin position="174"/>
        <end position="242"/>
    </location>
</feature>
<gene>
    <name evidence="4" type="ORF">NHX12_032715</name>
</gene>
<feature type="compositionally biased region" description="Basic and acidic residues" evidence="2">
    <location>
        <begin position="308"/>
        <end position="318"/>
    </location>
</feature>
<dbReference type="InterPro" id="IPR011993">
    <property type="entry name" value="PH-like_dom_sf"/>
</dbReference>
<proteinExistence type="predicted"/>
<evidence type="ECO:0000313" key="4">
    <source>
        <dbReference type="EMBL" id="KAJ3601748.1"/>
    </source>
</evidence>
<feature type="compositionally biased region" description="Polar residues" evidence="2">
    <location>
        <begin position="997"/>
        <end position="1007"/>
    </location>
</feature>
<sequence length="1416" mass="159992">MAATGLYPLEVKAAEGRTVEPEAIGLMKDDQLGVGTDTEPLGPDQPSPGNRLQCQPAVSRGRSSSAGTGIKPAARCRGTASASPNRQRLANDHSDPNQTQKAMGLEPGYPTATDTKQKGDLSESRMGRSDTRANKQEKMQPCEDVTHTPVPERRAKSLERRTSESIMTPDLLNFKKGWMVKLEKEDQAFDLQGEIDLSKCYDVSEYPVLRNYGFQIHTQRGVYTLSAMTAGIRKNWIQALMKNVNRANAPDVASFPGHHIPGEPLPKPDVTRDSPSKVPTEEAPHLNGHPKTLQERRTDEDGETSDWTEFRPLSEPRGKVAGRWTPEEVERSAFRAEKAVPLFTEAAAKDAADLQRLMETYRQGTDSTPRSEMEGDPLGTCDTVPLNGHAQNLRDMYWETRCLLQQQNAIRQSMQEQLATSLSPLEREGSPRFQTPSIWLHDTDGNQQELGYFHPNFPSTLNTTTPPLVSDDEEPLPHYEKEFGSNIQTHLGMATYEQVSSSDTHLNITTWIGKDMGEDYKQTPNIFQSLSDQGERVAPRLAVFERLTQEVELLTGQNKALHQHNQEMLNQLTEADREIERLKVDLGHLPEMERMSQTRVAFLEMELNSRHQELLKAKSLSASLEQRLSEVESQAPQLGITDLQALDTAEDTNESGVEVDGMTANHSRKGYLLRCFEATEAKLIDLERELQQSEQSCSELRFRNVAMVEAGMTCSWRRAEAEAEVTRLSAELAKEKSREGPKIPNEENFLQVSEGTGTPSKAQGKLRQVIGRSDLTLMEIEREERNMRNMNKAESTQTTEDKRICVLLIEVAEHMMVERQLLLLAQDLLSASCTSVGRANLVEIDEGMHSNGTGNLASAKPESENWSDFTDTQDLNNQQFCKVKRIGNDFKESKQKMYLLNYIASVTTSSTGNKLKLMGHRLCTYYPSRHRWLHTIHNAAADAWHRLLIGGELNETQPEGRLTSPTCTNCRSLRRENRELMAKVSLLEKELEKASAGSKTPSTNLQGQDEESQTPSIWLHDTKGDQHMLKNSDPEDPSMPYVNTPPPVSDHQDQLLQNESRRGRPNQGDVTTSTLTQGDREVEICNHGRDGCLDEEEEEEEDEEEKEEEEEEEEEKWGEEEEEEEGRVARLRGQVKELEEQLCLVAEELKAEHDGSMSALRLQHENDIERLKEACERGLASIEESQQQVLERIQLHHRGELERLLTDRDQLLEEETAATVTAIESIKRAYQLQLDRQAEKTHGSKISTDNTHLQETHRQHREELEVLAQQYSLQRLENGHLGQALDAERTALCQCQQENQALRARNQELSGLLAAELSRLCSRSQRELSPLRQGAGAYQLEISLRVKESKIQCLRQEVTSLKDELLHAHKDRSLAVERQTEISTELSVSKVRFQRDVDVLRENLRLAHRALEQTIP</sequence>
<feature type="region of interest" description="Disordered" evidence="2">
    <location>
        <begin position="252"/>
        <end position="319"/>
    </location>
</feature>
<dbReference type="InterPro" id="IPR001849">
    <property type="entry name" value="PH_domain"/>
</dbReference>
<reference evidence="4" key="1">
    <citation type="submission" date="2022-07" db="EMBL/GenBank/DDBJ databases">
        <title>Chromosome-level genome of Muraenolepis orangiensis.</title>
        <authorList>
            <person name="Kim J."/>
        </authorList>
    </citation>
    <scope>NUCLEOTIDE SEQUENCE</scope>
    <source>
        <strain evidence="4">KU_S4_2022</strain>
        <tissue evidence="4">Muscle</tissue>
    </source>
</reference>
<feature type="coiled-coil region" evidence="1">
    <location>
        <begin position="676"/>
        <end position="738"/>
    </location>
</feature>
<dbReference type="Proteomes" id="UP001148018">
    <property type="component" value="Unassembled WGS sequence"/>
</dbReference>
<name>A0A9Q0E8D7_9TELE</name>
<organism evidence="4 5">
    <name type="scientific">Muraenolepis orangiensis</name>
    <name type="common">Patagonian moray cod</name>
    <dbReference type="NCBI Taxonomy" id="630683"/>
    <lineage>
        <taxon>Eukaryota</taxon>
        <taxon>Metazoa</taxon>
        <taxon>Chordata</taxon>
        <taxon>Craniata</taxon>
        <taxon>Vertebrata</taxon>
        <taxon>Euteleostomi</taxon>
        <taxon>Actinopterygii</taxon>
        <taxon>Neopterygii</taxon>
        <taxon>Teleostei</taxon>
        <taxon>Neoteleostei</taxon>
        <taxon>Acanthomorphata</taxon>
        <taxon>Zeiogadaria</taxon>
        <taxon>Gadariae</taxon>
        <taxon>Gadiformes</taxon>
        <taxon>Muraenolepidoidei</taxon>
        <taxon>Muraenolepididae</taxon>
        <taxon>Muraenolepis</taxon>
    </lineage>
</organism>
<dbReference type="GO" id="GO:0015629">
    <property type="term" value="C:actin cytoskeleton"/>
    <property type="evidence" value="ECO:0007669"/>
    <property type="project" value="TreeGrafter"/>
</dbReference>
<dbReference type="Gene3D" id="2.30.29.30">
    <property type="entry name" value="Pleckstrin-homology domain (PH domain)/Phosphotyrosine-binding domain (PTB)"/>
    <property type="match status" value="1"/>
</dbReference>
<feature type="region of interest" description="Disordered" evidence="2">
    <location>
        <begin position="991"/>
        <end position="1128"/>
    </location>
</feature>
<dbReference type="GO" id="GO:0051015">
    <property type="term" value="F:actin filament binding"/>
    <property type="evidence" value="ECO:0007669"/>
    <property type="project" value="TreeGrafter"/>
</dbReference>
<keyword evidence="5" id="KW-1185">Reference proteome</keyword>
<feature type="coiled-coil region" evidence="1">
    <location>
        <begin position="1344"/>
        <end position="1371"/>
    </location>
</feature>
<evidence type="ECO:0000259" key="3">
    <source>
        <dbReference type="Pfam" id="PF00169"/>
    </source>
</evidence>
<protein>
    <recommendedName>
        <fullName evidence="3">PH domain-containing protein</fullName>
    </recommendedName>
</protein>
<evidence type="ECO:0000256" key="2">
    <source>
        <dbReference type="SAM" id="MobiDB-lite"/>
    </source>
</evidence>
<dbReference type="SUPFAM" id="SSF50729">
    <property type="entry name" value="PH domain-like"/>
    <property type="match status" value="1"/>
</dbReference>
<feature type="compositionally biased region" description="Polar residues" evidence="2">
    <location>
        <begin position="1068"/>
        <end position="1077"/>
    </location>
</feature>
<feature type="compositionally biased region" description="Basic and acidic residues" evidence="2">
    <location>
        <begin position="269"/>
        <end position="284"/>
    </location>
</feature>
<dbReference type="Pfam" id="PF00169">
    <property type="entry name" value="PH"/>
    <property type="match status" value="1"/>
</dbReference>
<dbReference type="OrthoDB" id="9942268at2759"/>
<dbReference type="PANTHER" id="PTHR17271:SF1">
    <property type="entry name" value="PROTEIN OUTSPREAD"/>
    <property type="match status" value="1"/>
</dbReference>